<comment type="caution">
    <text evidence="6">The sequence shown here is derived from an EMBL/GenBank/DDBJ whole genome shotgun (WGS) entry which is preliminary data.</text>
</comment>
<organism evidence="6 7">
    <name type="scientific">Rhizobium alvei</name>
    <dbReference type="NCBI Taxonomy" id="1132659"/>
    <lineage>
        <taxon>Bacteria</taxon>
        <taxon>Pseudomonadati</taxon>
        <taxon>Pseudomonadota</taxon>
        <taxon>Alphaproteobacteria</taxon>
        <taxon>Hyphomicrobiales</taxon>
        <taxon>Rhizobiaceae</taxon>
        <taxon>Rhizobium/Agrobacterium group</taxon>
        <taxon>Rhizobium</taxon>
    </lineage>
</organism>
<keyword evidence="5 6" id="KW-0413">Isomerase</keyword>
<evidence type="ECO:0000256" key="5">
    <source>
        <dbReference type="RuleBase" id="RU364069"/>
    </source>
</evidence>
<comment type="catalytic activity">
    <reaction evidence="1 5">
        <text>dTDP-4-dehydro-6-deoxy-alpha-D-glucose = dTDP-4-dehydro-beta-L-rhamnose</text>
        <dbReference type="Rhea" id="RHEA:16969"/>
        <dbReference type="ChEBI" id="CHEBI:57649"/>
        <dbReference type="ChEBI" id="CHEBI:62830"/>
        <dbReference type="EC" id="5.1.3.13"/>
    </reaction>
</comment>
<dbReference type="PANTHER" id="PTHR21047">
    <property type="entry name" value="DTDP-6-DEOXY-D-GLUCOSE-3,5 EPIMERASE"/>
    <property type="match status" value="1"/>
</dbReference>
<dbReference type="CDD" id="cd00438">
    <property type="entry name" value="cupin_RmlC"/>
    <property type="match status" value="1"/>
</dbReference>
<name>A0ABT8YQJ9_9HYPH</name>
<comment type="function">
    <text evidence="2 5">Catalyzes the epimerization of the C3' and C5'positions of dTDP-6-deoxy-D-xylo-4-hexulose, forming dTDP-6-deoxy-L-lyxo-4-hexulose.</text>
</comment>
<sequence>MQFETLEIEGLLLVTPKRHGDERGWFSEVFREDLFRKAAGDIHFVQHNQSYSKPRGTVRGLHFQLEPRAQGKLVRCPRGRVLDVAVDLRRSSPTFGKHITVELSAENGRQLWIPSGFAHGFCTLEDDCELAYLVTDYYSPEHDRGLLWNDAALGIAWPVEAEAAVLSGKDRQQPTLAALGPMFD</sequence>
<dbReference type="EC" id="5.1.3.13" evidence="3 5"/>
<comment type="pathway">
    <text evidence="5">Carbohydrate biosynthesis; dTDP-L-rhamnose biosynthesis.</text>
</comment>
<reference evidence="6" key="2">
    <citation type="submission" date="2023-07" db="EMBL/GenBank/DDBJ databases">
        <authorList>
            <person name="Shen H."/>
        </authorList>
    </citation>
    <scope>NUCLEOTIDE SEQUENCE</scope>
    <source>
        <strain evidence="6">TNR-22</strain>
    </source>
</reference>
<evidence type="ECO:0000256" key="1">
    <source>
        <dbReference type="ARBA" id="ARBA00001298"/>
    </source>
</evidence>
<evidence type="ECO:0000256" key="4">
    <source>
        <dbReference type="ARBA" id="ARBA00019595"/>
    </source>
</evidence>
<reference evidence="6" key="1">
    <citation type="journal article" date="2015" name="Int. J. Syst. Evol. Microbiol.">
        <title>Rhizobium alvei sp. nov., isolated from a freshwater river.</title>
        <authorList>
            <person name="Sheu S.Y."/>
            <person name="Huang H.W."/>
            <person name="Young C.C."/>
            <person name="Chen W.M."/>
        </authorList>
    </citation>
    <scope>NUCLEOTIDE SEQUENCE</scope>
    <source>
        <strain evidence="6">TNR-22</strain>
    </source>
</reference>
<dbReference type="Gene3D" id="2.60.120.10">
    <property type="entry name" value="Jelly Rolls"/>
    <property type="match status" value="1"/>
</dbReference>
<dbReference type="Proteomes" id="UP001174932">
    <property type="component" value="Unassembled WGS sequence"/>
</dbReference>
<dbReference type="SUPFAM" id="SSF51182">
    <property type="entry name" value="RmlC-like cupins"/>
    <property type="match status" value="1"/>
</dbReference>
<dbReference type="NCBIfam" id="TIGR01221">
    <property type="entry name" value="rmlC"/>
    <property type="match status" value="1"/>
</dbReference>
<evidence type="ECO:0000256" key="3">
    <source>
        <dbReference type="ARBA" id="ARBA00012098"/>
    </source>
</evidence>
<dbReference type="PANTHER" id="PTHR21047:SF2">
    <property type="entry name" value="THYMIDINE DIPHOSPHO-4-KETO-RHAMNOSE 3,5-EPIMERASE"/>
    <property type="match status" value="1"/>
</dbReference>
<keyword evidence="7" id="KW-1185">Reference proteome</keyword>
<dbReference type="InterPro" id="IPR014710">
    <property type="entry name" value="RmlC-like_jellyroll"/>
</dbReference>
<comment type="subunit">
    <text evidence="5">Homodimer.</text>
</comment>
<protein>
    <recommendedName>
        <fullName evidence="4 5">dTDP-4-dehydrorhamnose 3,5-epimerase</fullName>
        <ecNumber evidence="3 5">5.1.3.13</ecNumber>
    </recommendedName>
    <alternativeName>
        <fullName evidence="5">Thymidine diphospho-4-keto-rhamnose 3,5-epimerase</fullName>
    </alternativeName>
</protein>
<comment type="similarity">
    <text evidence="5">Belongs to the dTDP-4-dehydrorhamnose 3,5-epimerase family.</text>
</comment>
<dbReference type="InterPro" id="IPR000888">
    <property type="entry name" value="RmlC-like"/>
</dbReference>
<accession>A0ABT8YQJ9</accession>
<evidence type="ECO:0000313" key="7">
    <source>
        <dbReference type="Proteomes" id="UP001174932"/>
    </source>
</evidence>
<gene>
    <name evidence="6" type="primary">rfbC</name>
    <name evidence="6" type="ORF">Q4481_16760</name>
</gene>
<proteinExistence type="inferred from homology"/>
<evidence type="ECO:0000256" key="2">
    <source>
        <dbReference type="ARBA" id="ARBA00001997"/>
    </source>
</evidence>
<dbReference type="EMBL" id="JAUOZU010000012">
    <property type="protein sequence ID" value="MDO6965618.1"/>
    <property type="molecule type" value="Genomic_DNA"/>
</dbReference>
<evidence type="ECO:0000313" key="6">
    <source>
        <dbReference type="EMBL" id="MDO6965618.1"/>
    </source>
</evidence>
<dbReference type="InterPro" id="IPR011051">
    <property type="entry name" value="RmlC_Cupin_sf"/>
</dbReference>
<dbReference type="GO" id="GO:0008830">
    <property type="term" value="F:dTDP-4-dehydrorhamnose 3,5-epimerase activity"/>
    <property type="evidence" value="ECO:0007669"/>
    <property type="project" value="UniProtKB-EC"/>
</dbReference>
<dbReference type="RefSeq" id="WP_304377551.1">
    <property type="nucleotide sequence ID" value="NZ_JAUOZU010000012.1"/>
</dbReference>
<dbReference type="Pfam" id="PF00908">
    <property type="entry name" value="dTDP_sugar_isom"/>
    <property type="match status" value="1"/>
</dbReference>